<dbReference type="InterPro" id="IPR029479">
    <property type="entry name" value="Nitroreductase"/>
</dbReference>
<evidence type="ECO:0000259" key="2">
    <source>
        <dbReference type="Pfam" id="PF00881"/>
    </source>
</evidence>
<sequence length="212" mass="23244">MKQIFKALVIVGLVSFCSTASAQQGNISLPQPTTSGGMPLMDALKNRETTRSFKQDELPLQVLSNLLWAANGINRPNGKHTAPSSMNYQEIDIFVALKSGIYKYDIKGNNLTLVVQGDHRLETGKQSFVGEAPVNLIYVADFSRVPKGGTPEQINASYANCGFIAQNVYLFCASENLGCVVRGYFDSKVLSNVMNLQQQQKVILTQTVGYKK</sequence>
<proteinExistence type="predicted"/>
<dbReference type="EMBL" id="SLWB01000007">
    <property type="protein sequence ID" value="TCN67557.1"/>
    <property type="molecule type" value="Genomic_DNA"/>
</dbReference>
<accession>A0A4R2EHK8</accession>
<dbReference type="RefSeq" id="WP_131839198.1">
    <property type="nucleotide sequence ID" value="NZ_SLWB01000007.1"/>
</dbReference>
<evidence type="ECO:0000256" key="1">
    <source>
        <dbReference type="SAM" id="SignalP"/>
    </source>
</evidence>
<keyword evidence="4" id="KW-1185">Reference proteome</keyword>
<gene>
    <name evidence="3" type="ORF">CLV25_10716</name>
</gene>
<comment type="caution">
    <text evidence="3">The sequence shown here is derived from an EMBL/GenBank/DDBJ whole genome shotgun (WGS) entry which is preliminary data.</text>
</comment>
<feature type="domain" description="Nitroreductase" evidence="2">
    <location>
        <begin position="44"/>
        <end position="210"/>
    </location>
</feature>
<dbReference type="OrthoDB" id="9802775at2"/>
<keyword evidence="1" id="KW-0732">Signal</keyword>
<dbReference type="GO" id="GO:0016491">
    <property type="term" value="F:oxidoreductase activity"/>
    <property type="evidence" value="ECO:0007669"/>
    <property type="project" value="InterPro"/>
</dbReference>
<dbReference type="CDD" id="cd02142">
    <property type="entry name" value="McbC_SagB-like_oxidoreductase"/>
    <property type="match status" value="1"/>
</dbReference>
<evidence type="ECO:0000313" key="4">
    <source>
        <dbReference type="Proteomes" id="UP000294830"/>
    </source>
</evidence>
<dbReference type="SUPFAM" id="SSF55469">
    <property type="entry name" value="FMN-dependent nitroreductase-like"/>
    <property type="match status" value="1"/>
</dbReference>
<name>A0A4R2EHK8_9BACT</name>
<dbReference type="Pfam" id="PF00881">
    <property type="entry name" value="Nitroreductase"/>
    <property type="match status" value="1"/>
</dbReference>
<feature type="signal peptide" evidence="1">
    <location>
        <begin position="1"/>
        <end position="22"/>
    </location>
</feature>
<dbReference type="PANTHER" id="PTHR43745:SF2">
    <property type="entry name" value="NITROREDUCTASE MJ1384-RELATED"/>
    <property type="match status" value="1"/>
</dbReference>
<dbReference type="Proteomes" id="UP000294830">
    <property type="component" value="Unassembled WGS sequence"/>
</dbReference>
<dbReference type="InterPro" id="IPR052544">
    <property type="entry name" value="Bacteriocin_Proc_Enz"/>
</dbReference>
<organism evidence="3 4">
    <name type="scientific">Acetobacteroides hydrogenigenes</name>
    <dbReference type="NCBI Taxonomy" id="979970"/>
    <lineage>
        <taxon>Bacteria</taxon>
        <taxon>Pseudomonadati</taxon>
        <taxon>Bacteroidota</taxon>
        <taxon>Bacteroidia</taxon>
        <taxon>Bacteroidales</taxon>
        <taxon>Rikenellaceae</taxon>
        <taxon>Acetobacteroides</taxon>
    </lineage>
</organism>
<dbReference type="AlphaFoldDB" id="A0A4R2EHK8"/>
<dbReference type="Gene3D" id="3.40.109.10">
    <property type="entry name" value="NADH Oxidase"/>
    <property type="match status" value="1"/>
</dbReference>
<protein>
    <submittedName>
        <fullName evidence="3">Nitroreductase</fullName>
    </submittedName>
</protein>
<dbReference type="PANTHER" id="PTHR43745">
    <property type="entry name" value="NITROREDUCTASE MJ1384-RELATED"/>
    <property type="match status" value="1"/>
</dbReference>
<reference evidence="3 4" key="1">
    <citation type="submission" date="2019-03" db="EMBL/GenBank/DDBJ databases">
        <title>Genomic Encyclopedia of Archaeal and Bacterial Type Strains, Phase II (KMG-II): from individual species to whole genera.</title>
        <authorList>
            <person name="Goeker M."/>
        </authorList>
    </citation>
    <scope>NUCLEOTIDE SEQUENCE [LARGE SCALE GENOMIC DNA]</scope>
    <source>
        <strain evidence="3 4">RL-C</strain>
    </source>
</reference>
<dbReference type="InterPro" id="IPR000415">
    <property type="entry name" value="Nitroreductase-like"/>
</dbReference>
<evidence type="ECO:0000313" key="3">
    <source>
        <dbReference type="EMBL" id="TCN67557.1"/>
    </source>
</evidence>
<feature type="chain" id="PRO_5020319892" evidence="1">
    <location>
        <begin position="23"/>
        <end position="212"/>
    </location>
</feature>